<evidence type="ECO:0000313" key="1">
    <source>
        <dbReference type="EMBL" id="SFJ66829.1"/>
    </source>
</evidence>
<protein>
    <submittedName>
        <fullName evidence="1">Uncharacterized protein</fullName>
    </submittedName>
</protein>
<name>A0A1I3T924_9GAMM</name>
<organism evidence="1 2">
    <name type="scientific">Candidatus Pantoea symbiotica</name>
    <dbReference type="NCBI Taxonomy" id="1884370"/>
    <lineage>
        <taxon>Bacteria</taxon>
        <taxon>Pseudomonadati</taxon>
        <taxon>Pseudomonadota</taxon>
        <taxon>Gammaproteobacteria</taxon>
        <taxon>Enterobacterales</taxon>
        <taxon>Erwiniaceae</taxon>
        <taxon>Pantoea</taxon>
    </lineage>
</organism>
<proteinExistence type="predicted"/>
<comment type="caution">
    <text evidence="1">The sequence shown here is derived from an EMBL/GenBank/DDBJ whole genome shotgun (WGS) entry which is preliminary data.</text>
</comment>
<reference evidence="1 2" key="1">
    <citation type="submission" date="2016-10" db="EMBL/GenBank/DDBJ databases">
        <authorList>
            <person name="Varghese N."/>
            <person name="Submissions S."/>
        </authorList>
    </citation>
    <scope>NUCLEOTIDE SEQUENCE [LARGE SCALE GENOMIC DNA]</scope>
    <source>
        <strain evidence="1 2">YR512</strain>
    </source>
</reference>
<dbReference type="EMBL" id="FOSD01000002">
    <property type="protein sequence ID" value="SFJ66829.1"/>
    <property type="molecule type" value="Genomic_DNA"/>
</dbReference>
<dbReference type="Proteomes" id="UP000198841">
    <property type="component" value="Unassembled WGS sequence"/>
</dbReference>
<evidence type="ECO:0000313" key="2">
    <source>
        <dbReference type="Proteomes" id="UP000198841"/>
    </source>
</evidence>
<sequence>MRSGLPYTYHGIQDRCCGIKQKVIIARDNAIASKGILSH</sequence>
<accession>A0A1I3T924</accession>
<gene>
    <name evidence="1" type="ORF">SAMN05518863_102262</name>
</gene>
<keyword evidence="2" id="KW-1185">Reference proteome</keyword>